<feature type="region of interest" description="Disordered" evidence="1">
    <location>
        <begin position="156"/>
        <end position="247"/>
    </location>
</feature>
<feature type="region of interest" description="Disordered" evidence="1">
    <location>
        <begin position="1182"/>
        <end position="1242"/>
    </location>
</feature>
<evidence type="ECO:0000313" key="4">
    <source>
        <dbReference type="Proteomes" id="UP000693946"/>
    </source>
</evidence>
<reference evidence="3 4" key="1">
    <citation type="journal article" date="2021" name="Sci. Rep.">
        <title>Chromosome anchoring in Senegalese sole (Solea senegalensis) reveals sex-associated markers and genome rearrangements in flatfish.</title>
        <authorList>
            <person name="Guerrero-Cozar I."/>
            <person name="Gomez-Garrido J."/>
            <person name="Berbel C."/>
            <person name="Martinez-Blanch J.F."/>
            <person name="Alioto T."/>
            <person name="Claros M.G."/>
            <person name="Gagnaire P.A."/>
            <person name="Manchado M."/>
        </authorList>
    </citation>
    <scope>NUCLEOTIDE SEQUENCE [LARGE SCALE GENOMIC DNA]</scope>
    <source>
        <strain evidence="3">Sse05_10M</strain>
    </source>
</reference>
<feature type="domain" description="Helix-turn-helix" evidence="2">
    <location>
        <begin position="1047"/>
        <end position="1104"/>
    </location>
</feature>
<dbReference type="Proteomes" id="UP000693946">
    <property type="component" value="Linkage Group LG16"/>
</dbReference>
<sequence>MDTAVSTGTFPPGMNRQVQRLTDFIKPSTPTTATYNKIHNNTTRWMQNTMLILQDHYHTTITSLLSTPLNPLALQIATGWARKRYGPRLMQQTLHSVHQQLQSLPQQTRTTLHTAPPPQHRSRNNLDLTLFTIPEEDSHFPNLPPSQAPQRLTIYQGTNSTTGNSPSTPTYASRQPSRTPPMTDFFPPSHKPVQKPARRTGPIIPPHRQNHLTTRQPTPEPTTHIINPAIEPNPAPATSTPLPQRTKKVTWGPVSTRTDITTTAPASPISPIFPLTPPTTSQPKSPITQPPFTPANIKNTQLEVKVQIHTPKPPARKPTQAPELLSISLNSTTNVSTIISDNISPFSSQIDDAGVPDQSAVQLSPPPLKNTHVEQATMTTGSVEVYSDQNAPTEPSTHLPRGTTLPAEEVRDAGSSAPPVPHDSVPPSSPPPSPHPNPVITPPPAPCPPMASSPLLDHPTFPLTPPAAASSLHRPNYHIARPNRKIQDWSFKPRRPILILGDSNINRIPAHTNPLIQLDSYPGANTYHFLKICEKTIPNPDTKIVIIAIGINNKDQDPRQTSIKQFKALFRLLKSVFPTADIYFPVINFSPNLTPTQQNNITTINNNMIQLQLLERGLSFIPRPTTYDWEELQRDLHKYHRRIKLLDYFHPHSDFTPSQFSHPSHWEPDWTTLDNKTHTLIHTDRKSLQRFRPPTDVPDNLSEAERKALTILKNNPNIIIKPADKGSKIVIMDRQQYRTEAYRQLHNTLYYKPLDSSIQPQTQTKLRTIIQTLYNKKFISSKQRFYLFGPEHPRPRYFYLLPKIHKEPQTWTIPFEVPPGRPIVSDCNSTTYKITEYIDHFLGPLSTTHPSYIKDTYHFLDIVRSMAVPHQAHLFTIDISNLYTNINTTLGLQVISSIFKKHPDKDRPDSELLQLLELCLNNNDFLFNNQFYLQVHGTAMGQRFAPSYANIYMSEWEREALAKCPLQPTIYLRFLDDIFGIWPHDITHFPEFINILNNHHSSIKITHTLDPHTVNFLDTTIFFRTINTTYKTIETKVYFKPTDTHALLHKSSYHPKHTFKGIVKSQIIRFHRICSMSPDFHQATSTLFHSLRKRGYSKRFLRTIKSTTLASLAPARSTHPPQIDDADVPDQSAVQLSPPPLKNTHVEQATMTTGSVEVYSDQNAPTEPSTHLPRGTTLPAEEVRDAGSSAPPVPHDSVPPSSPPPSPHPNPVITPPPAPCPPMASSPLLDHPTFPLTPPAAASSLHRPNYHIARPNRKIQDWSFKPRRPILILGDSNINRIPAHTNPLIQLDSYPGANTYHFLKICEKTIPNPDTKIVIIAIGINNKDQDPRQTSIKQFKALFRLLKSVFPTADIYFPVINFSPNLTPTQQNNITTINNNMVTHFPFLTEIPHDTFFTEKDNIHWTPKTAKLIFNNWCAQLNL</sequence>
<keyword evidence="4" id="KW-1185">Reference proteome</keyword>
<feature type="compositionally biased region" description="Pro residues" evidence="1">
    <location>
        <begin position="427"/>
        <end position="451"/>
    </location>
</feature>
<name>A0AAV6S0X4_SOLSE</name>
<dbReference type="PANTHER" id="PTHR21301:SF10">
    <property type="entry name" value="REVERSE TRANSCRIPTASE DOMAIN-CONTAINING PROTEIN"/>
    <property type="match status" value="1"/>
</dbReference>
<feature type="region of interest" description="Disordered" evidence="1">
    <location>
        <begin position="349"/>
        <end position="370"/>
    </location>
</feature>
<dbReference type="Pfam" id="PF26215">
    <property type="entry name" value="HTH_animal"/>
    <property type="match status" value="1"/>
</dbReference>
<protein>
    <recommendedName>
        <fullName evidence="2">Helix-turn-helix domain-containing protein</fullName>
    </recommendedName>
</protein>
<accession>A0AAV6S0X4</accession>
<comment type="caution">
    <text evidence="3">The sequence shown here is derived from an EMBL/GenBank/DDBJ whole genome shotgun (WGS) entry which is preliminary data.</text>
</comment>
<organism evidence="3 4">
    <name type="scientific">Solea senegalensis</name>
    <name type="common">Senegalese sole</name>
    <dbReference type="NCBI Taxonomy" id="28829"/>
    <lineage>
        <taxon>Eukaryota</taxon>
        <taxon>Metazoa</taxon>
        <taxon>Chordata</taxon>
        <taxon>Craniata</taxon>
        <taxon>Vertebrata</taxon>
        <taxon>Euteleostomi</taxon>
        <taxon>Actinopterygii</taxon>
        <taxon>Neopterygii</taxon>
        <taxon>Teleostei</taxon>
        <taxon>Neoteleostei</taxon>
        <taxon>Acanthomorphata</taxon>
        <taxon>Carangaria</taxon>
        <taxon>Pleuronectiformes</taxon>
        <taxon>Pleuronectoidei</taxon>
        <taxon>Soleidae</taxon>
        <taxon>Solea</taxon>
    </lineage>
</organism>
<proteinExistence type="predicted"/>
<feature type="region of interest" description="Disordered" evidence="1">
    <location>
        <begin position="106"/>
        <end position="125"/>
    </location>
</feature>
<dbReference type="InterPro" id="IPR058912">
    <property type="entry name" value="HTH_animal"/>
</dbReference>
<dbReference type="PANTHER" id="PTHR21301">
    <property type="entry name" value="REVERSE TRANSCRIPTASE"/>
    <property type="match status" value="1"/>
</dbReference>
<feature type="compositionally biased region" description="Low complexity" evidence="1">
    <location>
        <begin position="157"/>
        <end position="170"/>
    </location>
</feature>
<evidence type="ECO:0000259" key="2">
    <source>
        <dbReference type="Pfam" id="PF26215"/>
    </source>
</evidence>
<evidence type="ECO:0000256" key="1">
    <source>
        <dbReference type="SAM" id="MobiDB-lite"/>
    </source>
</evidence>
<feature type="region of interest" description="Disordered" evidence="1">
    <location>
        <begin position="1112"/>
        <end position="1145"/>
    </location>
</feature>
<gene>
    <name evidence="3" type="ORF">JOB18_039251</name>
</gene>
<feature type="compositionally biased region" description="Pro residues" evidence="1">
    <location>
        <begin position="1200"/>
        <end position="1224"/>
    </location>
</feature>
<dbReference type="EMBL" id="JAGKHQ010000008">
    <property type="protein sequence ID" value="KAG7511072.1"/>
    <property type="molecule type" value="Genomic_DNA"/>
</dbReference>
<evidence type="ECO:0000313" key="3">
    <source>
        <dbReference type="EMBL" id="KAG7511072.1"/>
    </source>
</evidence>
<feature type="region of interest" description="Disordered" evidence="1">
    <location>
        <begin position="409"/>
        <end position="469"/>
    </location>
</feature>